<dbReference type="InterPro" id="IPR001345">
    <property type="entry name" value="PG/BPGM_mutase_AS"/>
</dbReference>
<evidence type="ECO:0000256" key="1">
    <source>
        <dbReference type="ARBA" id="ARBA00006717"/>
    </source>
</evidence>
<organism evidence="9 10">
    <name type="scientific">Apilactobacillus micheneri</name>
    <dbReference type="NCBI Taxonomy" id="1899430"/>
    <lineage>
        <taxon>Bacteria</taxon>
        <taxon>Bacillati</taxon>
        <taxon>Bacillota</taxon>
        <taxon>Bacilli</taxon>
        <taxon>Lactobacillales</taxon>
        <taxon>Lactobacillaceae</taxon>
        <taxon>Apilactobacillus</taxon>
    </lineage>
</organism>
<sequence length="223" mass="26112">MSYLVIMRHGESEANRDKIFTGWNDVPLTAKGIEQAHYAGKLIEELNIDFDDVHTSFLMRAIDTAHIVLKEIHQEYINEHKTWRLNERHYGALRGKQKSYIKEKYGEKQFKLWRRSFSAVPPLLKKSDNKLRYEKIGVKEPRGESLKMAYKRILSYWIDGIAPKLLDNHNQLIVAHGSTLRALIKYLDKISDKDIDKVEVPNGKPIVYEFDSRLNIISKKMMK</sequence>
<evidence type="ECO:0000256" key="8">
    <source>
        <dbReference type="RuleBase" id="RU004512"/>
    </source>
</evidence>
<evidence type="ECO:0000256" key="3">
    <source>
        <dbReference type="ARBA" id="ARBA00023235"/>
    </source>
</evidence>
<evidence type="ECO:0000256" key="5">
    <source>
        <dbReference type="PIRSR" id="PIRSR613078-1"/>
    </source>
</evidence>
<evidence type="ECO:0000256" key="4">
    <source>
        <dbReference type="HAMAP-Rule" id="MF_01039"/>
    </source>
</evidence>
<dbReference type="GO" id="GO:0006096">
    <property type="term" value="P:glycolytic process"/>
    <property type="evidence" value="ECO:0007669"/>
    <property type="project" value="UniProtKB-UniRule"/>
</dbReference>
<dbReference type="InterPro" id="IPR013078">
    <property type="entry name" value="His_Pase_superF_clade-1"/>
</dbReference>
<feature type="binding site" evidence="4 6">
    <location>
        <position position="98"/>
    </location>
    <ligand>
        <name>substrate</name>
    </ligand>
</feature>
<dbReference type="NCBIfam" id="TIGR01258">
    <property type="entry name" value="pgm_1"/>
    <property type="match status" value="1"/>
</dbReference>
<name>A0A9Q8MTA3_9LACO</name>
<comment type="catalytic activity">
    <reaction evidence="4 8">
        <text>(2R)-2-phosphoglycerate = (2R)-3-phosphoglycerate</text>
        <dbReference type="Rhea" id="RHEA:15901"/>
        <dbReference type="ChEBI" id="CHEBI:58272"/>
        <dbReference type="ChEBI" id="CHEBI:58289"/>
        <dbReference type="EC" id="5.4.2.11"/>
    </reaction>
</comment>
<dbReference type="SMART" id="SM00855">
    <property type="entry name" value="PGAM"/>
    <property type="match status" value="1"/>
</dbReference>
<feature type="binding site" evidence="4 6">
    <location>
        <begin position="8"/>
        <end position="15"/>
    </location>
    <ligand>
        <name>substrate</name>
    </ligand>
</feature>
<dbReference type="HAMAP" id="MF_01039">
    <property type="entry name" value="PGAM_GpmA"/>
    <property type="match status" value="1"/>
</dbReference>
<evidence type="ECO:0000313" key="9">
    <source>
        <dbReference type="EMBL" id="TPR42773.1"/>
    </source>
</evidence>
<gene>
    <name evidence="4" type="primary">gpmA</name>
    <name evidence="9" type="ORF">DY130_07180</name>
</gene>
<comment type="caution">
    <text evidence="9">The sequence shown here is derived from an EMBL/GenBank/DDBJ whole genome shotgun (WGS) entry which is preliminary data.</text>
</comment>
<feature type="binding site" evidence="4 6">
    <location>
        <begin position="87"/>
        <end position="90"/>
    </location>
    <ligand>
        <name>substrate</name>
    </ligand>
</feature>
<dbReference type="AlphaFoldDB" id="A0A9Q8MTA3"/>
<comment type="pathway">
    <text evidence="4 8">Carbohydrate degradation; glycolysis; pyruvate from D-glyceraldehyde 3-phosphate: step 3/5.</text>
</comment>
<feature type="binding site" evidence="4 6">
    <location>
        <begin position="21"/>
        <end position="22"/>
    </location>
    <ligand>
        <name>substrate</name>
    </ligand>
</feature>
<keyword evidence="3 4" id="KW-0413">Isomerase</keyword>
<evidence type="ECO:0000313" key="10">
    <source>
        <dbReference type="Proteomes" id="UP000784700"/>
    </source>
</evidence>
<dbReference type="Proteomes" id="UP000784700">
    <property type="component" value="Unassembled WGS sequence"/>
</dbReference>
<protein>
    <recommendedName>
        <fullName evidence="4 8">2,3-bisphosphoglycerate-dependent phosphoglycerate mutase</fullName>
        <shortName evidence="4">BPG-dependent PGAM</shortName>
        <shortName evidence="4">PGAM</shortName>
        <shortName evidence="4">Phosphoglyceromutase</shortName>
        <shortName evidence="4">dPGM</shortName>
        <ecNumber evidence="4 8">5.4.2.11</ecNumber>
    </recommendedName>
</protein>
<dbReference type="PROSITE" id="PS00175">
    <property type="entry name" value="PG_MUTASE"/>
    <property type="match status" value="1"/>
</dbReference>
<evidence type="ECO:0000256" key="2">
    <source>
        <dbReference type="ARBA" id="ARBA00023152"/>
    </source>
</evidence>
<evidence type="ECO:0000256" key="7">
    <source>
        <dbReference type="PIRSR" id="PIRSR613078-3"/>
    </source>
</evidence>
<dbReference type="PIRSF" id="PIRSF000709">
    <property type="entry name" value="6PFK_2-Ptase"/>
    <property type="match status" value="1"/>
</dbReference>
<dbReference type="InterPro" id="IPR029033">
    <property type="entry name" value="His_PPase_superfam"/>
</dbReference>
<dbReference type="EC" id="5.4.2.11" evidence="4 8"/>
<feature type="site" description="Transition state stabilizer" evidence="4 7">
    <location>
        <position position="176"/>
    </location>
</feature>
<feature type="active site" description="Tele-phosphohistidine intermediate" evidence="4 5">
    <location>
        <position position="9"/>
    </location>
</feature>
<dbReference type="Gene3D" id="3.40.50.1240">
    <property type="entry name" value="Phosphoglycerate mutase-like"/>
    <property type="match status" value="1"/>
</dbReference>
<comment type="similarity">
    <text evidence="1 4">Belongs to the phosphoglycerate mutase family. BPG-dependent PGAM subfamily.</text>
</comment>
<comment type="caution">
    <text evidence="4">Lacks conserved residue(s) required for the propagation of feature annotation.</text>
</comment>
<feature type="active site" description="Proton donor/acceptor" evidence="4 5">
    <location>
        <position position="87"/>
    </location>
</feature>
<dbReference type="RefSeq" id="WP_140936336.1">
    <property type="nucleotide sequence ID" value="NZ_QUBF01000011.1"/>
</dbReference>
<comment type="function">
    <text evidence="4 8">Catalyzes the interconversion of 2-phosphoglycerate and 3-phosphoglycerate.</text>
</comment>
<proteinExistence type="inferred from homology"/>
<accession>A0A9Q8MTA3</accession>
<dbReference type="Pfam" id="PF00300">
    <property type="entry name" value="His_Phos_1"/>
    <property type="match status" value="1"/>
</dbReference>
<dbReference type="EMBL" id="QUBG01000012">
    <property type="protein sequence ID" value="TPR42773.1"/>
    <property type="molecule type" value="Genomic_DNA"/>
</dbReference>
<dbReference type="PANTHER" id="PTHR11931">
    <property type="entry name" value="PHOSPHOGLYCERATE MUTASE"/>
    <property type="match status" value="1"/>
</dbReference>
<reference evidence="9" key="1">
    <citation type="submission" date="2018-08" db="EMBL/GenBank/DDBJ databases">
        <title>Comparative genomics of wild bee and flower associated Lactobacillus reveals potential adaptation to the bee host.</title>
        <authorList>
            <person name="Vuong H.Q."/>
            <person name="Mcfrederick Q.S."/>
        </authorList>
    </citation>
    <scope>NUCLEOTIDE SEQUENCE</scope>
    <source>
        <strain evidence="9">HV_63</strain>
    </source>
</reference>
<feature type="binding site" evidence="4 6">
    <location>
        <begin position="114"/>
        <end position="115"/>
    </location>
    <ligand>
        <name>substrate</name>
    </ligand>
</feature>
<dbReference type="SUPFAM" id="SSF53254">
    <property type="entry name" value="Phosphoglycerate mutase-like"/>
    <property type="match status" value="1"/>
</dbReference>
<dbReference type="GO" id="GO:0004619">
    <property type="term" value="F:phosphoglycerate mutase activity"/>
    <property type="evidence" value="ECO:0007669"/>
    <property type="project" value="UniProtKB-UniRule"/>
</dbReference>
<feature type="binding site" evidence="4 6">
    <location>
        <position position="60"/>
    </location>
    <ligand>
        <name>substrate</name>
    </ligand>
</feature>
<keyword evidence="2 4" id="KW-0324">Glycolysis</keyword>
<dbReference type="CDD" id="cd07067">
    <property type="entry name" value="HP_PGM_like"/>
    <property type="match status" value="1"/>
</dbReference>
<evidence type="ECO:0000256" key="6">
    <source>
        <dbReference type="PIRSR" id="PIRSR613078-2"/>
    </source>
</evidence>
<dbReference type="GO" id="GO:0006094">
    <property type="term" value="P:gluconeogenesis"/>
    <property type="evidence" value="ECO:0007669"/>
    <property type="project" value="UniProtKB-UniRule"/>
</dbReference>
<keyword evidence="4" id="KW-0312">Gluconeogenesis</keyword>
<dbReference type="InterPro" id="IPR005952">
    <property type="entry name" value="Phosphogly_mut1"/>
</dbReference>